<dbReference type="InterPro" id="IPR032710">
    <property type="entry name" value="NTF2-like_dom_sf"/>
</dbReference>
<feature type="chain" id="PRO_5046738548" evidence="2">
    <location>
        <begin position="24"/>
        <end position="213"/>
    </location>
</feature>
<feature type="signal peptide" evidence="2">
    <location>
        <begin position="1"/>
        <end position="23"/>
    </location>
</feature>
<gene>
    <name evidence="3" type="ORF">J4557_12545</name>
</gene>
<reference evidence="3 4" key="1">
    <citation type="submission" date="2021-03" db="EMBL/GenBank/DDBJ databases">
        <authorList>
            <person name="Kanchanasin P."/>
            <person name="Saeng-In P."/>
            <person name="Phongsopitanun W."/>
            <person name="Yuki M."/>
            <person name="Kudo T."/>
            <person name="Ohkuma M."/>
            <person name="Tanasupawat S."/>
        </authorList>
    </citation>
    <scope>NUCLEOTIDE SEQUENCE [LARGE SCALE GENOMIC DNA]</scope>
    <source>
        <strain evidence="3 4">L46</strain>
    </source>
</reference>
<dbReference type="Pfam" id="PF07366">
    <property type="entry name" value="SnoaL"/>
    <property type="match status" value="1"/>
</dbReference>
<comment type="caution">
    <text evidence="3">The sequence shown here is derived from an EMBL/GenBank/DDBJ whole genome shotgun (WGS) entry which is preliminary data.</text>
</comment>
<keyword evidence="4" id="KW-1185">Reference proteome</keyword>
<dbReference type="RefSeq" id="WP_208266666.1">
    <property type="nucleotide sequence ID" value="NZ_BAAAGM010000083.1"/>
</dbReference>
<feature type="compositionally biased region" description="Basic and acidic residues" evidence="1">
    <location>
        <begin position="31"/>
        <end position="48"/>
    </location>
</feature>
<evidence type="ECO:0000313" key="4">
    <source>
        <dbReference type="Proteomes" id="UP000666915"/>
    </source>
</evidence>
<evidence type="ECO:0000256" key="1">
    <source>
        <dbReference type="SAM" id="MobiDB-lite"/>
    </source>
</evidence>
<accession>A0ABS3QWI6</accession>
<protein>
    <submittedName>
        <fullName evidence="3">Ester cyclase</fullName>
    </submittedName>
</protein>
<dbReference type="InterPro" id="IPR009959">
    <property type="entry name" value="Cyclase_SnoaL-like"/>
</dbReference>
<feature type="region of interest" description="Disordered" evidence="1">
    <location>
        <begin position="30"/>
        <end position="57"/>
    </location>
</feature>
<dbReference type="Gene3D" id="3.10.450.50">
    <property type="match status" value="1"/>
</dbReference>
<sequence>MRFRNAASAAALVAAFAVGASLAGGIAAASERGEPRGHGHGEQHRPAEPHGWPWRLVDPSPDLVKPGALTVDRSIGEERARLEVHLAQRLYTFWNTGRQEYLDAAVDPEFRDETLPAGRPQGPAGPVFASKGFRAAVPDLTCELADVLVTGDKITARLVFRGHFTGTFDGVRGEGQKVDFNAIDIQQVGADRIVRDWHIEDNQTLLAQMGVDR</sequence>
<organism evidence="3 4">
    <name type="scientific">Actinomadura nitritigenes</name>
    <dbReference type="NCBI Taxonomy" id="134602"/>
    <lineage>
        <taxon>Bacteria</taxon>
        <taxon>Bacillati</taxon>
        <taxon>Actinomycetota</taxon>
        <taxon>Actinomycetes</taxon>
        <taxon>Streptosporangiales</taxon>
        <taxon>Thermomonosporaceae</taxon>
        <taxon>Actinomadura</taxon>
    </lineage>
</organism>
<dbReference type="PANTHER" id="PTHR38436">
    <property type="entry name" value="POLYKETIDE CYCLASE SNOAL-LIKE DOMAIN"/>
    <property type="match status" value="1"/>
</dbReference>
<dbReference type="EMBL" id="JAGEOK010000007">
    <property type="protein sequence ID" value="MBO2438345.1"/>
    <property type="molecule type" value="Genomic_DNA"/>
</dbReference>
<dbReference type="Proteomes" id="UP000666915">
    <property type="component" value="Unassembled WGS sequence"/>
</dbReference>
<dbReference type="SUPFAM" id="SSF54427">
    <property type="entry name" value="NTF2-like"/>
    <property type="match status" value="1"/>
</dbReference>
<name>A0ABS3QWI6_9ACTN</name>
<proteinExistence type="predicted"/>
<dbReference type="PANTHER" id="PTHR38436:SF1">
    <property type="entry name" value="ESTER CYCLASE"/>
    <property type="match status" value="1"/>
</dbReference>
<evidence type="ECO:0000256" key="2">
    <source>
        <dbReference type="SAM" id="SignalP"/>
    </source>
</evidence>
<evidence type="ECO:0000313" key="3">
    <source>
        <dbReference type="EMBL" id="MBO2438345.1"/>
    </source>
</evidence>
<keyword evidence="2" id="KW-0732">Signal</keyword>